<feature type="binding site" evidence="6">
    <location>
        <begin position="199"/>
        <end position="203"/>
    </location>
    <ligand>
        <name>AMP</name>
        <dbReference type="ChEBI" id="CHEBI:456215"/>
    </ligand>
</feature>
<evidence type="ECO:0000259" key="7">
    <source>
        <dbReference type="PROSITE" id="PS51383"/>
    </source>
</evidence>
<keyword evidence="1 6" id="KW-0547">Nucleotide-binding</keyword>
<evidence type="ECO:0000256" key="5">
    <source>
        <dbReference type="ARBA" id="ARBA00023239"/>
    </source>
</evidence>
<comment type="catalytic activity">
    <reaction evidence="6">
        <text>(6S)-NADHX + ADP = AMP + phosphate + NADH + H(+)</text>
        <dbReference type="Rhea" id="RHEA:32223"/>
        <dbReference type="ChEBI" id="CHEBI:15378"/>
        <dbReference type="ChEBI" id="CHEBI:43474"/>
        <dbReference type="ChEBI" id="CHEBI:57945"/>
        <dbReference type="ChEBI" id="CHEBI:64074"/>
        <dbReference type="ChEBI" id="CHEBI:456215"/>
        <dbReference type="ChEBI" id="CHEBI:456216"/>
        <dbReference type="EC" id="4.2.1.136"/>
    </reaction>
</comment>
<dbReference type="OrthoDB" id="9806925at2"/>
<keyword evidence="5 6" id="KW-0456">Lyase</keyword>
<feature type="binding site" evidence="6">
    <location>
        <position position="42"/>
    </location>
    <ligand>
        <name>(6S)-NADPHX</name>
        <dbReference type="ChEBI" id="CHEBI:64076"/>
    </ligand>
</feature>
<dbReference type="Gene3D" id="3.40.1190.20">
    <property type="match status" value="1"/>
</dbReference>
<dbReference type="PROSITE" id="PS01050">
    <property type="entry name" value="YJEF_C_2"/>
    <property type="match status" value="1"/>
</dbReference>
<dbReference type="RefSeq" id="WP_158048728.1">
    <property type="nucleotide sequence ID" value="NZ_WAJR01000002.1"/>
</dbReference>
<dbReference type="GO" id="GO:0046496">
    <property type="term" value="P:nicotinamide nucleotide metabolic process"/>
    <property type="evidence" value="ECO:0007669"/>
    <property type="project" value="UniProtKB-UniRule"/>
</dbReference>
<comment type="catalytic activity">
    <reaction evidence="6">
        <text>(6S)-NADPHX + ADP = AMP + phosphate + NADPH + H(+)</text>
        <dbReference type="Rhea" id="RHEA:32235"/>
        <dbReference type="ChEBI" id="CHEBI:15378"/>
        <dbReference type="ChEBI" id="CHEBI:43474"/>
        <dbReference type="ChEBI" id="CHEBI:57783"/>
        <dbReference type="ChEBI" id="CHEBI:64076"/>
        <dbReference type="ChEBI" id="CHEBI:456215"/>
        <dbReference type="ChEBI" id="CHEBI:456216"/>
        <dbReference type="EC" id="4.2.1.136"/>
    </reaction>
</comment>
<feature type="domain" description="YjeF C-terminal" evidence="7">
    <location>
        <begin position="7"/>
        <end position="287"/>
    </location>
</feature>
<dbReference type="InterPro" id="IPR000631">
    <property type="entry name" value="CARKD"/>
</dbReference>
<dbReference type="PANTHER" id="PTHR12592">
    <property type="entry name" value="ATP-DEPENDENT (S)-NAD(P)H-HYDRATE DEHYDRATASE FAMILY MEMBER"/>
    <property type="match status" value="1"/>
</dbReference>
<feature type="binding site" evidence="6">
    <location>
        <position position="163"/>
    </location>
    <ligand>
        <name>(6S)-NADPHX</name>
        <dbReference type="ChEBI" id="CHEBI:64076"/>
    </ligand>
</feature>
<dbReference type="PANTHER" id="PTHR12592:SF0">
    <property type="entry name" value="ATP-DEPENDENT (S)-NAD(P)H-HYDRATE DEHYDRATASE"/>
    <property type="match status" value="1"/>
</dbReference>
<keyword evidence="4 6" id="KW-0520">NAD</keyword>
<organism evidence="8 9">
    <name type="scientific">Ellagibacter isourolithinifaciens</name>
    <dbReference type="NCBI Taxonomy" id="2137581"/>
    <lineage>
        <taxon>Bacteria</taxon>
        <taxon>Bacillati</taxon>
        <taxon>Actinomycetota</taxon>
        <taxon>Coriobacteriia</taxon>
        <taxon>Eggerthellales</taxon>
        <taxon>Eggerthellaceae</taxon>
        <taxon>Ellagibacter</taxon>
    </lineage>
</organism>
<evidence type="ECO:0000313" key="8">
    <source>
        <dbReference type="EMBL" id="KAB1642461.1"/>
    </source>
</evidence>
<dbReference type="Proteomes" id="UP000468668">
    <property type="component" value="Unassembled WGS sequence"/>
</dbReference>
<dbReference type="GO" id="GO:0110051">
    <property type="term" value="P:metabolite repair"/>
    <property type="evidence" value="ECO:0007669"/>
    <property type="project" value="TreeGrafter"/>
</dbReference>
<dbReference type="EC" id="4.2.1.136" evidence="6"/>
<evidence type="ECO:0000256" key="4">
    <source>
        <dbReference type="ARBA" id="ARBA00023027"/>
    </source>
</evidence>
<comment type="subunit">
    <text evidence="6">Homotetramer.</text>
</comment>
<dbReference type="InterPro" id="IPR017953">
    <property type="entry name" value="Carbohydrate_kinase_pred_CS"/>
</dbReference>
<dbReference type="AlphaFoldDB" id="A0A6N6NU83"/>
<dbReference type="PROSITE" id="PS51383">
    <property type="entry name" value="YJEF_C_3"/>
    <property type="match status" value="1"/>
</dbReference>
<dbReference type="GO" id="GO:0005524">
    <property type="term" value="F:ATP binding"/>
    <property type="evidence" value="ECO:0007669"/>
    <property type="project" value="UniProtKB-KW"/>
</dbReference>
<keyword evidence="9" id="KW-1185">Reference proteome</keyword>
<name>A0A6N6NU83_9ACTN</name>
<evidence type="ECO:0000256" key="1">
    <source>
        <dbReference type="ARBA" id="ARBA00022741"/>
    </source>
</evidence>
<dbReference type="NCBIfam" id="TIGR00196">
    <property type="entry name" value="yjeF_cterm"/>
    <property type="match status" value="1"/>
</dbReference>
<protein>
    <recommendedName>
        <fullName evidence="6">ADP-dependent (S)-NAD(P)H-hydrate dehydratase</fullName>
        <ecNumber evidence="6">4.2.1.136</ecNumber>
    </recommendedName>
    <alternativeName>
        <fullName evidence="6">ADP-dependent NAD(P)HX dehydratase</fullName>
    </alternativeName>
</protein>
<dbReference type="GeneID" id="98657129"/>
<feature type="binding site" evidence="6">
    <location>
        <position position="106"/>
    </location>
    <ligand>
        <name>(6S)-NADPHX</name>
        <dbReference type="ChEBI" id="CHEBI:64076"/>
    </ligand>
</feature>
<dbReference type="InterPro" id="IPR029056">
    <property type="entry name" value="Ribokinase-like"/>
</dbReference>
<evidence type="ECO:0000256" key="3">
    <source>
        <dbReference type="ARBA" id="ARBA00022857"/>
    </source>
</evidence>
<sequence length="307" mass="31985">MIAWNYSDTKLCGLLPELAQDANKYTRGKVSLVAGCSRYPGAAALAALASQRMGAGYTEVICAQKSVDTVRAVSPSLVVRSWKNLSPSDFPPMRAGHPSAYVLGPGFDASNGSCKKLAFTVLESACAPLVVDGGALAFLAAKKGRNLVRERFESGLDTVVTPHAGEAARLAAPFGFPTDDAGELARLISLAYGVTALVKGPKSFISDGEIVAVMGEGTPALAKAGTGDVLAGMIGALLAQGLASFDACVLAATLHARAGRLAASELTERCVVAEDLPRYLPLVIREFEALRDRMGEQELGARYSTHG</sequence>
<dbReference type="GO" id="GO:0052855">
    <property type="term" value="F:ADP-dependent NAD(P)H-hydrate dehydratase activity"/>
    <property type="evidence" value="ECO:0007669"/>
    <property type="project" value="UniProtKB-UniRule"/>
</dbReference>
<dbReference type="EMBL" id="WAJR01000002">
    <property type="protein sequence ID" value="KAB1642461.1"/>
    <property type="molecule type" value="Genomic_DNA"/>
</dbReference>
<feature type="binding site" evidence="6">
    <location>
        <position position="228"/>
    </location>
    <ligand>
        <name>(6S)-NADPHX</name>
        <dbReference type="ChEBI" id="CHEBI:64076"/>
    </ligand>
</feature>
<dbReference type="CDD" id="cd01171">
    <property type="entry name" value="YXKO-related"/>
    <property type="match status" value="1"/>
</dbReference>
<comment type="similarity">
    <text evidence="6">Belongs to the NnrD/CARKD family.</text>
</comment>
<comment type="caution">
    <text evidence="8">The sequence shown here is derived from an EMBL/GenBank/DDBJ whole genome shotgun (WGS) entry which is preliminary data.</text>
</comment>
<evidence type="ECO:0000256" key="2">
    <source>
        <dbReference type="ARBA" id="ARBA00022840"/>
    </source>
</evidence>
<evidence type="ECO:0000313" key="9">
    <source>
        <dbReference type="Proteomes" id="UP000468668"/>
    </source>
</evidence>
<dbReference type="SUPFAM" id="SSF53613">
    <property type="entry name" value="Ribokinase-like"/>
    <property type="match status" value="1"/>
</dbReference>
<dbReference type="Pfam" id="PF01256">
    <property type="entry name" value="Carb_kinase"/>
    <property type="match status" value="1"/>
</dbReference>
<feature type="binding site" evidence="6">
    <location>
        <position position="227"/>
    </location>
    <ligand>
        <name>AMP</name>
        <dbReference type="ChEBI" id="CHEBI:456215"/>
    </ligand>
</feature>
<accession>A0A6N6NU83</accession>
<evidence type="ECO:0000256" key="6">
    <source>
        <dbReference type="HAMAP-Rule" id="MF_01965"/>
    </source>
</evidence>
<comment type="cofactor">
    <cofactor evidence="6">
        <name>Mg(2+)</name>
        <dbReference type="ChEBI" id="CHEBI:18420"/>
    </cofactor>
</comment>
<keyword evidence="2 6" id="KW-0067">ATP-binding</keyword>
<gene>
    <name evidence="6" type="primary">nnrD</name>
    <name evidence="8" type="ORF">F8C90_01770</name>
</gene>
<dbReference type="GO" id="GO:0052856">
    <property type="term" value="F:NAD(P)HX epimerase activity"/>
    <property type="evidence" value="ECO:0007669"/>
    <property type="project" value="TreeGrafter"/>
</dbReference>
<proteinExistence type="inferred from homology"/>
<dbReference type="HAMAP" id="MF_01965">
    <property type="entry name" value="NADHX_dehydratase"/>
    <property type="match status" value="1"/>
</dbReference>
<comment type="function">
    <text evidence="6">Catalyzes the dehydration of the S-form of NAD(P)HX at the expense of ADP, which is converted to AMP. Together with NAD(P)HX epimerase, which catalyzes the epimerization of the S- and R-forms, the enzyme allows the repair of both epimers of NAD(P)HX, a damaged form of NAD(P)H that is a result of enzymatic or heat-dependent hydration.</text>
</comment>
<keyword evidence="3 6" id="KW-0521">NADP</keyword>
<reference evidence="8 9" key="1">
    <citation type="submission" date="2019-09" db="EMBL/GenBank/DDBJ databases">
        <title>Whole genome shotgun sequencing (WGS) of Ellagibacter isourolithinifaciens DSM 104140(T) and Adlercreutzia muris DSM 29508(T).</title>
        <authorList>
            <person name="Stoll D.A."/>
            <person name="Danylec N."/>
            <person name="Huch M."/>
        </authorList>
    </citation>
    <scope>NUCLEOTIDE SEQUENCE [LARGE SCALE GENOMIC DNA]</scope>
    <source>
        <strain evidence="8 9">DSM 104140</strain>
    </source>
</reference>